<comment type="caution">
    <text evidence="1">The sequence shown here is derived from an EMBL/GenBank/DDBJ whole genome shotgun (WGS) entry which is preliminary data.</text>
</comment>
<keyword evidence="2" id="KW-1185">Reference proteome</keyword>
<protein>
    <submittedName>
        <fullName evidence="1">Uncharacterized protein</fullName>
    </submittedName>
</protein>
<dbReference type="AlphaFoldDB" id="A0A9K3CUT8"/>
<dbReference type="EMBL" id="BDIP01000555">
    <property type="protein sequence ID" value="GIQ81994.1"/>
    <property type="molecule type" value="Genomic_DNA"/>
</dbReference>
<dbReference type="Proteomes" id="UP000265618">
    <property type="component" value="Unassembled WGS sequence"/>
</dbReference>
<sequence length="101" mass="11231">MEDHEIDHIVRCATYDGTDADARARLKKSPLHEQAVKKVNRIGAALAPRWSKVKASLTPKEKMAVRDVRALIASGLHKCDPRVMTIMVESGLLQRLLAGKF</sequence>
<organism evidence="1 2">
    <name type="scientific">Kipferlia bialata</name>
    <dbReference type="NCBI Taxonomy" id="797122"/>
    <lineage>
        <taxon>Eukaryota</taxon>
        <taxon>Metamonada</taxon>
        <taxon>Carpediemonas-like organisms</taxon>
        <taxon>Kipferlia</taxon>
    </lineage>
</organism>
<accession>A0A9K3CUT8</accession>
<evidence type="ECO:0000313" key="2">
    <source>
        <dbReference type="Proteomes" id="UP000265618"/>
    </source>
</evidence>
<evidence type="ECO:0000313" key="1">
    <source>
        <dbReference type="EMBL" id="GIQ81994.1"/>
    </source>
</evidence>
<proteinExistence type="predicted"/>
<reference evidence="1 2" key="1">
    <citation type="journal article" date="2018" name="PLoS ONE">
        <title>The draft genome of Kipferlia bialata reveals reductive genome evolution in fornicate parasites.</title>
        <authorList>
            <person name="Tanifuji G."/>
            <person name="Takabayashi S."/>
            <person name="Kume K."/>
            <person name="Takagi M."/>
            <person name="Nakayama T."/>
            <person name="Kamikawa R."/>
            <person name="Inagaki Y."/>
            <person name="Hashimoto T."/>
        </authorList>
    </citation>
    <scope>NUCLEOTIDE SEQUENCE [LARGE SCALE GENOMIC DNA]</scope>
    <source>
        <strain evidence="1">NY0173</strain>
    </source>
</reference>
<gene>
    <name evidence="1" type="ORF">KIPB_003054</name>
</gene>
<name>A0A9K3CUT8_9EUKA</name>